<accession>A0A6G0WA64</accession>
<feature type="compositionally biased region" description="Basic residues" evidence="1">
    <location>
        <begin position="122"/>
        <end position="144"/>
    </location>
</feature>
<dbReference type="AlphaFoldDB" id="A0A6G0WA64"/>
<feature type="compositionally biased region" description="Basic and acidic residues" evidence="1">
    <location>
        <begin position="165"/>
        <end position="174"/>
    </location>
</feature>
<proteinExistence type="predicted"/>
<protein>
    <submittedName>
        <fullName evidence="2">Uncharacterized protein</fullName>
    </submittedName>
</protein>
<sequence>MGCVPVYPLTDETANEYAAVWVLKLNKKTTAALRALFDNYGALVEELANFAPARQSGPRLHYSVVVNLVNSWLDPETPMVAHDFDRDVGYRRATSAISAREPSRASRHESTVRRSRSDPRRSRSIKRRSRLSHSSRSGRRRSRSNRSDFPRDNREHDDWFDDSDSPCHRSEPRDLSGVPKQDPQPATAVDFAVLRNGVADCAAKLSSLRVLVEKVATSLAKVVSAQALVAAPAVVTPAAHVDAATQSGESVVVDSQRPTQAGTELAISSA</sequence>
<evidence type="ECO:0000256" key="1">
    <source>
        <dbReference type="SAM" id="MobiDB-lite"/>
    </source>
</evidence>
<feature type="compositionally biased region" description="Basic and acidic residues" evidence="1">
    <location>
        <begin position="101"/>
        <end position="121"/>
    </location>
</feature>
<dbReference type="EMBL" id="VJMJ01000282">
    <property type="protein sequence ID" value="KAF0724106.1"/>
    <property type="molecule type" value="Genomic_DNA"/>
</dbReference>
<dbReference type="Proteomes" id="UP000481153">
    <property type="component" value="Unassembled WGS sequence"/>
</dbReference>
<dbReference type="VEuPathDB" id="FungiDB:AeMF1_009020"/>
<organism evidence="2 3">
    <name type="scientific">Aphanomyces euteiches</name>
    <dbReference type="NCBI Taxonomy" id="100861"/>
    <lineage>
        <taxon>Eukaryota</taxon>
        <taxon>Sar</taxon>
        <taxon>Stramenopiles</taxon>
        <taxon>Oomycota</taxon>
        <taxon>Saprolegniomycetes</taxon>
        <taxon>Saprolegniales</taxon>
        <taxon>Verrucalvaceae</taxon>
        <taxon>Aphanomyces</taxon>
    </lineage>
</organism>
<name>A0A6G0WA64_9STRA</name>
<reference evidence="2 3" key="1">
    <citation type="submission" date="2019-07" db="EMBL/GenBank/DDBJ databases">
        <title>Genomics analysis of Aphanomyces spp. identifies a new class of oomycete effector associated with host adaptation.</title>
        <authorList>
            <person name="Gaulin E."/>
        </authorList>
    </citation>
    <scope>NUCLEOTIDE SEQUENCE [LARGE SCALE GENOMIC DNA]</scope>
    <source>
        <strain evidence="2 3">ATCC 201684</strain>
    </source>
</reference>
<evidence type="ECO:0000313" key="3">
    <source>
        <dbReference type="Proteomes" id="UP000481153"/>
    </source>
</evidence>
<comment type="caution">
    <text evidence="2">The sequence shown here is derived from an EMBL/GenBank/DDBJ whole genome shotgun (WGS) entry which is preliminary data.</text>
</comment>
<evidence type="ECO:0000313" key="2">
    <source>
        <dbReference type="EMBL" id="KAF0724106.1"/>
    </source>
</evidence>
<dbReference type="VEuPathDB" id="FungiDB:AeMF1_017262"/>
<feature type="region of interest" description="Disordered" evidence="1">
    <location>
        <begin position="95"/>
        <end position="184"/>
    </location>
</feature>
<gene>
    <name evidence="2" type="ORF">Ae201684_017157</name>
</gene>
<keyword evidence="3" id="KW-1185">Reference proteome</keyword>
<feature type="compositionally biased region" description="Basic and acidic residues" evidence="1">
    <location>
        <begin position="145"/>
        <end position="157"/>
    </location>
</feature>